<dbReference type="PANTHER" id="PTHR40078:SF1">
    <property type="entry name" value="INTEGRAL MEMBRANE PROTEIN"/>
    <property type="match status" value="1"/>
</dbReference>
<comment type="caution">
    <text evidence="2">The sequence shown here is derived from an EMBL/GenBank/DDBJ whole genome shotgun (WGS) entry which is preliminary data.</text>
</comment>
<dbReference type="RefSeq" id="WP_170035130.1">
    <property type="nucleotide sequence ID" value="NZ_JABDTL010000001.1"/>
</dbReference>
<dbReference type="Pfam" id="PF19700">
    <property type="entry name" value="DUF6198"/>
    <property type="match status" value="1"/>
</dbReference>
<name>A0A841H541_9BACT</name>
<dbReference type="InterPro" id="IPR038750">
    <property type="entry name" value="YczE/YyaS-like"/>
</dbReference>
<keyword evidence="1" id="KW-0472">Membrane</keyword>
<protein>
    <submittedName>
        <fullName evidence="2">Putative membrane protein YczE</fullName>
    </submittedName>
</protein>
<feature type="transmembrane region" description="Helical" evidence="1">
    <location>
        <begin position="16"/>
        <end position="35"/>
    </location>
</feature>
<dbReference type="Proteomes" id="UP000582837">
    <property type="component" value="Unassembled WGS sequence"/>
</dbReference>
<reference evidence="2 3" key="1">
    <citation type="submission" date="2020-08" db="EMBL/GenBank/DDBJ databases">
        <title>Genomic Encyclopedia of Type Strains, Phase IV (KMG-IV): sequencing the most valuable type-strain genomes for metagenomic binning, comparative biology and taxonomic classification.</title>
        <authorList>
            <person name="Goeker M."/>
        </authorList>
    </citation>
    <scope>NUCLEOTIDE SEQUENCE [LARGE SCALE GENOMIC DNA]</scope>
    <source>
        <strain evidence="2 3">DSM 29007</strain>
    </source>
</reference>
<evidence type="ECO:0000313" key="3">
    <source>
        <dbReference type="Proteomes" id="UP000582837"/>
    </source>
</evidence>
<keyword evidence="1" id="KW-1133">Transmembrane helix</keyword>
<feature type="transmembrane region" description="Helical" evidence="1">
    <location>
        <begin position="168"/>
        <end position="188"/>
    </location>
</feature>
<organism evidence="2 3">
    <name type="scientific">Longimicrobium terrae</name>
    <dbReference type="NCBI Taxonomy" id="1639882"/>
    <lineage>
        <taxon>Bacteria</taxon>
        <taxon>Pseudomonadati</taxon>
        <taxon>Gemmatimonadota</taxon>
        <taxon>Longimicrobiia</taxon>
        <taxon>Longimicrobiales</taxon>
        <taxon>Longimicrobiaceae</taxon>
        <taxon>Longimicrobium</taxon>
    </lineage>
</organism>
<evidence type="ECO:0000313" key="2">
    <source>
        <dbReference type="EMBL" id="MBB6073094.1"/>
    </source>
</evidence>
<accession>A0A841H541</accession>
<keyword evidence="3" id="KW-1185">Reference proteome</keyword>
<dbReference type="EMBL" id="JACHIA010000021">
    <property type="protein sequence ID" value="MBB6073094.1"/>
    <property type="molecule type" value="Genomic_DNA"/>
</dbReference>
<dbReference type="AlphaFoldDB" id="A0A841H541"/>
<feature type="transmembrane region" description="Helical" evidence="1">
    <location>
        <begin position="85"/>
        <end position="103"/>
    </location>
</feature>
<sequence length="211" mass="21942">MADRHGPESPVRSWRAWLQLIVGLAGFAFSVTLMVRSGLGLGPWDAFHVGLSRRMGISIGAASILVGVLIVAGSWFIGVRPGVGTLANMLLIGLFIDLMLGVMPPAPGWGVGLVMHVAGIVICGLFTGFYMASGMGNGPRDGLIVGLCLRTGRSILLVRTLVEVSALAVGWMLGGPVGVGTLLFAFGIGPAMQWGMRVCGVDEELTPVTEG</sequence>
<gene>
    <name evidence="2" type="ORF">HNQ61_004761</name>
</gene>
<feature type="transmembrane region" description="Helical" evidence="1">
    <location>
        <begin position="55"/>
        <end position="78"/>
    </location>
</feature>
<proteinExistence type="predicted"/>
<keyword evidence="1" id="KW-0812">Transmembrane</keyword>
<feature type="transmembrane region" description="Helical" evidence="1">
    <location>
        <begin position="109"/>
        <end position="131"/>
    </location>
</feature>
<evidence type="ECO:0000256" key="1">
    <source>
        <dbReference type="SAM" id="Phobius"/>
    </source>
</evidence>
<dbReference type="PANTHER" id="PTHR40078">
    <property type="entry name" value="INTEGRAL MEMBRANE PROTEIN-RELATED"/>
    <property type="match status" value="1"/>
</dbReference>